<dbReference type="KEGG" id="bgok:Pr1d_42790"/>
<dbReference type="EMBL" id="CP042913">
    <property type="protein sequence ID" value="QEG36939.1"/>
    <property type="molecule type" value="Genomic_DNA"/>
</dbReference>
<dbReference type="Gene3D" id="2.20.28.100">
    <property type="entry name" value="Desulphoferrodoxin, N-terminal domain"/>
    <property type="match status" value="1"/>
</dbReference>
<accession>A0A5B9QGB1</accession>
<dbReference type="OrthoDB" id="290577at2"/>
<dbReference type="RefSeq" id="WP_148075231.1">
    <property type="nucleotide sequence ID" value="NZ_CP042913.1"/>
</dbReference>
<evidence type="ECO:0000313" key="2">
    <source>
        <dbReference type="Proteomes" id="UP000323917"/>
    </source>
</evidence>
<sequence length="49" mass="5374">MATQTENVPKQGETYKCEKCGMEMKVTADCNCKEGCPELSCCGEPLKKV</sequence>
<keyword evidence="2" id="KW-1185">Reference proteome</keyword>
<organism evidence="1 2">
    <name type="scientific">Bythopirellula goksoeyrii</name>
    <dbReference type="NCBI Taxonomy" id="1400387"/>
    <lineage>
        <taxon>Bacteria</taxon>
        <taxon>Pseudomonadati</taxon>
        <taxon>Planctomycetota</taxon>
        <taxon>Planctomycetia</taxon>
        <taxon>Pirellulales</taxon>
        <taxon>Lacipirellulaceae</taxon>
        <taxon>Bythopirellula</taxon>
    </lineage>
</organism>
<evidence type="ECO:0000313" key="1">
    <source>
        <dbReference type="EMBL" id="QEG36939.1"/>
    </source>
</evidence>
<reference evidence="1 2" key="1">
    <citation type="submission" date="2019-08" db="EMBL/GenBank/DDBJ databases">
        <title>Deep-cultivation of Planctomycetes and their phenomic and genomic characterization uncovers novel biology.</title>
        <authorList>
            <person name="Wiegand S."/>
            <person name="Jogler M."/>
            <person name="Boedeker C."/>
            <person name="Pinto D."/>
            <person name="Vollmers J."/>
            <person name="Rivas-Marin E."/>
            <person name="Kohn T."/>
            <person name="Peeters S.H."/>
            <person name="Heuer A."/>
            <person name="Rast P."/>
            <person name="Oberbeckmann S."/>
            <person name="Bunk B."/>
            <person name="Jeske O."/>
            <person name="Meyerdierks A."/>
            <person name="Storesund J.E."/>
            <person name="Kallscheuer N."/>
            <person name="Luecker S."/>
            <person name="Lage O.M."/>
            <person name="Pohl T."/>
            <person name="Merkel B.J."/>
            <person name="Hornburger P."/>
            <person name="Mueller R.-W."/>
            <person name="Bruemmer F."/>
            <person name="Labrenz M."/>
            <person name="Spormann A.M."/>
            <person name="Op den Camp H."/>
            <person name="Overmann J."/>
            <person name="Amann R."/>
            <person name="Jetten M.S.M."/>
            <person name="Mascher T."/>
            <person name="Medema M.H."/>
            <person name="Devos D.P."/>
            <person name="Kaster A.-K."/>
            <person name="Ovreas L."/>
            <person name="Rohde M."/>
            <person name="Galperin M.Y."/>
            <person name="Jogler C."/>
        </authorList>
    </citation>
    <scope>NUCLEOTIDE SEQUENCE [LARGE SCALE GENOMIC DNA]</scope>
    <source>
        <strain evidence="1 2">Pr1d</strain>
    </source>
</reference>
<protein>
    <submittedName>
        <fullName evidence="1">Uncharacterized protein</fullName>
    </submittedName>
</protein>
<gene>
    <name evidence="1" type="ORF">Pr1d_42790</name>
</gene>
<proteinExistence type="predicted"/>
<dbReference type="InterPro" id="IPR038094">
    <property type="entry name" value="Desulfoferrodoxin_N_sf"/>
</dbReference>
<dbReference type="Proteomes" id="UP000323917">
    <property type="component" value="Chromosome"/>
</dbReference>
<dbReference type="GO" id="GO:0005506">
    <property type="term" value="F:iron ion binding"/>
    <property type="evidence" value="ECO:0007669"/>
    <property type="project" value="InterPro"/>
</dbReference>
<name>A0A5B9QGB1_9BACT</name>
<dbReference type="AlphaFoldDB" id="A0A5B9QGB1"/>